<protein>
    <submittedName>
        <fullName evidence="1">Uncharacterized protein</fullName>
    </submittedName>
</protein>
<name>A0ABM8LKN0_9BURK</name>
<dbReference type="EMBL" id="CADIKR010000008">
    <property type="protein sequence ID" value="CAB3912324.1"/>
    <property type="molecule type" value="Genomic_DNA"/>
</dbReference>
<sequence length="244" mass="26933">MHVPTSSPFFTRLYLIQKGTGVLPPGGPLPNPMDLVIHCLLVAAPGSTVRQVRQRAAEDEMFDPALHAITEVQWVGDEAAILERTVALCAMPSGDPASPYVMYGPFRDGNLAERWLDAHFPTTAPQGHVLYPIPNAFSLGLHTWNAEMQGVLGNRLAEIPCRFGDPKQKLMPARRDAASGVRRRAEPAFEDVRNFETGRAGDSFGGTNEQEAQIDRLLNLTAPPHREEARRIILDLQRRIAQKA</sequence>
<evidence type="ECO:0000313" key="2">
    <source>
        <dbReference type="Proteomes" id="UP000507140"/>
    </source>
</evidence>
<evidence type="ECO:0000313" key="1">
    <source>
        <dbReference type="EMBL" id="CAB3912324.1"/>
    </source>
</evidence>
<comment type="caution">
    <text evidence="1">The sequence shown here is derived from an EMBL/GenBank/DDBJ whole genome shotgun (WGS) entry which is preliminary data.</text>
</comment>
<gene>
    <name evidence="1" type="ORF">LMG3415_05039</name>
</gene>
<reference evidence="1 2" key="1">
    <citation type="submission" date="2020-04" db="EMBL/GenBank/DDBJ databases">
        <authorList>
            <person name="De Canck E."/>
        </authorList>
    </citation>
    <scope>NUCLEOTIDE SEQUENCE [LARGE SCALE GENOMIC DNA]</scope>
    <source>
        <strain evidence="1 2">LMG 3415</strain>
    </source>
</reference>
<proteinExistence type="predicted"/>
<organism evidence="1 2">
    <name type="scientific">Achromobacter mucicolens</name>
    <dbReference type="NCBI Taxonomy" id="1389922"/>
    <lineage>
        <taxon>Bacteria</taxon>
        <taxon>Pseudomonadati</taxon>
        <taxon>Pseudomonadota</taxon>
        <taxon>Betaproteobacteria</taxon>
        <taxon>Burkholderiales</taxon>
        <taxon>Alcaligenaceae</taxon>
        <taxon>Achromobacter</taxon>
    </lineage>
</organism>
<keyword evidence="2" id="KW-1185">Reference proteome</keyword>
<dbReference type="Proteomes" id="UP000507140">
    <property type="component" value="Unassembled WGS sequence"/>
</dbReference>
<accession>A0ABM8LKN0</accession>